<evidence type="ECO:0000259" key="4">
    <source>
        <dbReference type="Pfam" id="PF21365"/>
    </source>
</evidence>
<dbReference type="InterPro" id="IPR000322">
    <property type="entry name" value="Glyco_hydro_31_TIM"/>
</dbReference>
<feature type="domain" description="Glycosyl hydrolase family 31 C-terminal" evidence="4">
    <location>
        <begin position="53"/>
        <end position="152"/>
    </location>
</feature>
<evidence type="ECO:0000259" key="3">
    <source>
        <dbReference type="Pfam" id="PF01055"/>
    </source>
</evidence>
<dbReference type="EMBL" id="HBIQ01085339">
    <property type="protein sequence ID" value="CAE0586668.1"/>
    <property type="molecule type" value="Transcribed_RNA"/>
</dbReference>
<dbReference type="SUPFAM" id="SSF51445">
    <property type="entry name" value="(Trans)glycosidases"/>
    <property type="match status" value="1"/>
</dbReference>
<dbReference type="PANTHER" id="PTHR22762">
    <property type="entry name" value="ALPHA-GLUCOSIDASE"/>
    <property type="match status" value="1"/>
</dbReference>
<dbReference type="Pfam" id="PF01055">
    <property type="entry name" value="Glyco_hydro_31_2nd"/>
    <property type="match status" value="1"/>
</dbReference>
<evidence type="ECO:0000256" key="2">
    <source>
        <dbReference type="RuleBase" id="RU361185"/>
    </source>
</evidence>
<dbReference type="PANTHER" id="PTHR22762:SF120">
    <property type="entry name" value="HETEROGLYCAN GLUCOSIDASE 1"/>
    <property type="match status" value="1"/>
</dbReference>
<protein>
    <submittedName>
        <fullName evidence="5">Uncharacterized protein</fullName>
    </submittedName>
</protein>
<dbReference type="Pfam" id="PF21365">
    <property type="entry name" value="Glyco_hydro_31_3rd"/>
    <property type="match status" value="1"/>
</dbReference>
<dbReference type="GO" id="GO:0004553">
    <property type="term" value="F:hydrolase activity, hydrolyzing O-glycosyl compounds"/>
    <property type="evidence" value="ECO:0007669"/>
    <property type="project" value="InterPro"/>
</dbReference>
<sequence>MPFMRAHGDPKTLNREPWLQTPRVQQAIRNAVYFRYQLIHYLYTLFHISRHDGLPIIRPMWYEFPEASDLFTNDKQFMFGHAILNAPKINAPSDEEIWTDFTHDVEIELPSESIWYSFNSKLQIPEEYYDAPKTLAVGDQETATFIRGGNILPMLKIYGQETALLNAIKNPLVLDIYSDENGYAIGILYLDDGMSMEYDTQNAQTLVHFFMHNITDVSVMKIDSDDNHYAPSCGKTIAEVNIYGVENQPTNVVDVWFNRNANFIYNKSAKSVHVKDLYLPTDCGFHQGEEHNLLQLIY</sequence>
<name>A0A7S3WYR4_9SPIT</name>
<dbReference type="AlphaFoldDB" id="A0A7S3WYR4"/>
<proteinExistence type="inferred from homology"/>
<feature type="domain" description="Glycoside hydrolase family 31 TIM barrel" evidence="3">
    <location>
        <begin position="1"/>
        <end position="45"/>
    </location>
</feature>
<dbReference type="InterPro" id="IPR048395">
    <property type="entry name" value="Glyco_hydro_31_C"/>
</dbReference>
<dbReference type="SUPFAM" id="SSF51011">
    <property type="entry name" value="Glycosyl hydrolase domain"/>
    <property type="match status" value="1"/>
</dbReference>
<comment type="similarity">
    <text evidence="1 2">Belongs to the glycosyl hydrolase 31 family.</text>
</comment>
<dbReference type="InterPro" id="IPR013780">
    <property type="entry name" value="Glyco_hydro_b"/>
</dbReference>
<organism evidence="5">
    <name type="scientific">Strombidinopsis acuminata</name>
    <dbReference type="NCBI Taxonomy" id="141414"/>
    <lineage>
        <taxon>Eukaryota</taxon>
        <taxon>Sar</taxon>
        <taxon>Alveolata</taxon>
        <taxon>Ciliophora</taxon>
        <taxon>Intramacronucleata</taxon>
        <taxon>Spirotrichea</taxon>
        <taxon>Choreotrichia</taxon>
        <taxon>Choreotrichida</taxon>
        <taxon>Strombidinopsidae</taxon>
        <taxon>Strombidinopsis</taxon>
    </lineage>
</organism>
<dbReference type="InterPro" id="IPR017853">
    <property type="entry name" value="GH"/>
</dbReference>
<keyword evidence="2" id="KW-0378">Hydrolase</keyword>
<dbReference type="GO" id="GO:0005975">
    <property type="term" value="P:carbohydrate metabolic process"/>
    <property type="evidence" value="ECO:0007669"/>
    <property type="project" value="InterPro"/>
</dbReference>
<dbReference type="Gene3D" id="2.60.40.1180">
    <property type="entry name" value="Golgi alpha-mannosidase II"/>
    <property type="match status" value="2"/>
</dbReference>
<evidence type="ECO:0000256" key="1">
    <source>
        <dbReference type="ARBA" id="ARBA00007806"/>
    </source>
</evidence>
<accession>A0A7S3WYR4</accession>
<reference evidence="5" key="1">
    <citation type="submission" date="2021-01" db="EMBL/GenBank/DDBJ databases">
        <authorList>
            <person name="Corre E."/>
            <person name="Pelletier E."/>
            <person name="Niang G."/>
            <person name="Scheremetjew M."/>
            <person name="Finn R."/>
            <person name="Kale V."/>
            <person name="Holt S."/>
            <person name="Cochrane G."/>
            <person name="Meng A."/>
            <person name="Brown T."/>
            <person name="Cohen L."/>
        </authorList>
    </citation>
    <scope>NUCLEOTIDE SEQUENCE</scope>
    <source>
        <strain evidence="5">SPMC142</strain>
    </source>
</reference>
<gene>
    <name evidence="5" type="ORF">SACU0126_LOCUS27238</name>
</gene>
<evidence type="ECO:0000313" key="5">
    <source>
        <dbReference type="EMBL" id="CAE0586668.1"/>
    </source>
</evidence>
<keyword evidence="2" id="KW-0326">Glycosidase</keyword>
<dbReference type="Gene3D" id="3.20.20.80">
    <property type="entry name" value="Glycosidases"/>
    <property type="match status" value="1"/>
</dbReference>